<dbReference type="Gene3D" id="3.30.70.2450">
    <property type="match status" value="1"/>
</dbReference>
<dbReference type="Proteomes" id="UP001501237">
    <property type="component" value="Unassembled WGS sequence"/>
</dbReference>
<feature type="domain" description="FAD-binding" evidence="2">
    <location>
        <begin position="5"/>
        <end position="339"/>
    </location>
</feature>
<dbReference type="EMBL" id="BAAAUV010000004">
    <property type="protein sequence ID" value="GAA3204391.1"/>
    <property type="molecule type" value="Genomic_DNA"/>
</dbReference>
<dbReference type="Gene3D" id="3.50.50.60">
    <property type="entry name" value="FAD/NAD(P)-binding domain"/>
    <property type="match status" value="1"/>
</dbReference>
<gene>
    <name evidence="3" type="ORF">GCM10010468_18890</name>
</gene>
<dbReference type="PRINTS" id="PR00420">
    <property type="entry name" value="RNGMNOXGNASE"/>
</dbReference>
<reference evidence="4" key="1">
    <citation type="journal article" date="2019" name="Int. J. Syst. Evol. Microbiol.">
        <title>The Global Catalogue of Microorganisms (GCM) 10K type strain sequencing project: providing services to taxonomists for standard genome sequencing and annotation.</title>
        <authorList>
            <consortium name="The Broad Institute Genomics Platform"/>
            <consortium name="The Broad Institute Genome Sequencing Center for Infectious Disease"/>
            <person name="Wu L."/>
            <person name="Ma J."/>
        </authorList>
    </citation>
    <scope>NUCLEOTIDE SEQUENCE [LARGE SCALE GENOMIC DNA]</scope>
    <source>
        <strain evidence="4">JCM 9377</strain>
    </source>
</reference>
<proteinExistence type="predicted"/>
<dbReference type="SUPFAM" id="SSF51905">
    <property type="entry name" value="FAD/NAD(P)-binding domain"/>
    <property type="match status" value="1"/>
</dbReference>
<evidence type="ECO:0000256" key="1">
    <source>
        <dbReference type="ARBA" id="ARBA00023002"/>
    </source>
</evidence>
<dbReference type="RefSeq" id="WP_344824849.1">
    <property type="nucleotide sequence ID" value="NZ_BAAAUV010000004.1"/>
</dbReference>
<accession>A0ABP6Q585</accession>
<dbReference type="PANTHER" id="PTHR43476:SF3">
    <property type="entry name" value="FAD-BINDING MONOOXYGENASE"/>
    <property type="match status" value="1"/>
</dbReference>
<keyword evidence="1" id="KW-0560">Oxidoreductase</keyword>
<dbReference type="InterPro" id="IPR050631">
    <property type="entry name" value="PheA/TfdB_FAD_monoxygenase"/>
</dbReference>
<evidence type="ECO:0000313" key="3">
    <source>
        <dbReference type="EMBL" id="GAA3204391.1"/>
    </source>
</evidence>
<dbReference type="NCBIfam" id="NF004829">
    <property type="entry name" value="PRK06183.1-3"/>
    <property type="match status" value="1"/>
</dbReference>
<evidence type="ECO:0000313" key="4">
    <source>
        <dbReference type="Proteomes" id="UP001501237"/>
    </source>
</evidence>
<dbReference type="InterPro" id="IPR002938">
    <property type="entry name" value="FAD-bd"/>
</dbReference>
<dbReference type="PANTHER" id="PTHR43476">
    <property type="entry name" value="3-(3-HYDROXY-PHENYL)PROPIONATE/3-HYDROXYCINNAMIC ACID HYDROXYLASE"/>
    <property type="match status" value="1"/>
</dbReference>
<sequence length="545" mass="58747">MNAPDVIVVGAGPTGLMIANLLGLHGVRVAVFEAGPELIDYPRGVGMDDETLRTFQAAGLVDEVLPHTIPHQLLVFVDAAQRDLARLAPPASEFGWPRRNGFVQPLADRVLLDGIGRFDHVEVHWSSQVTSFTEDEGGVAVTVTGPDGERTVRASYVVGADGGRSTTRKALGLGFAGASATADWFVIDIRNDPLGRPGAYVCADPRRPYVSISIPHGIRRFEFMLKPHETEAEAMTDAFVTRLLEPLVPATAKVEIIRRRVYTHHSRMAERFRSGRVFLIGDAAHVMPVWQGQGYNSGIRDALNLSWKLAMVLRGAAGDRLLDSYEAERYDHVRAMMQLSMWVGRAVSVTSRAGAAVRNGFLRAVSAVPSVKSYIVQMRFKPMPAMKDGALTRTGSAAEPGPVGRLFPQPTVATREAPSTRLDDALGPWFALVAWNNDPRAILDDDARAWLAAAGVRLVTARPAVQLHWDDTGPGAAGPDEPVLVVGDLDGSLKRWFDARPESVLLVRPDRIVGGASPAHAASAMVRAFADAIGAPAPTPSLDTI</sequence>
<evidence type="ECO:0000259" key="2">
    <source>
        <dbReference type="Pfam" id="PF01494"/>
    </source>
</evidence>
<name>A0ABP6Q585_9ACTN</name>
<keyword evidence="4" id="KW-1185">Reference proteome</keyword>
<dbReference type="NCBIfam" id="NF004831">
    <property type="entry name" value="PRK06183.1-5"/>
    <property type="match status" value="1"/>
</dbReference>
<organism evidence="3 4">
    <name type="scientific">Actinocorallia longicatena</name>
    <dbReference type="NCBI Taxonomy" id="111803"/>
    <lineage>
        <taxon>Bacteria</taxon>
        <taxon>Bacillati</taxon>
        <taxon>Actinomycetota</taxon>
        <taxon>Actinomycetes</taxon>
        <taxon>Streptosporangiales</taxon>
        <taxon>Thermomonosporaceae</taxon>
        <taxon>Actinocorallia</taxon>
    </lineage>
</organism>
<protein>
    <submittedName>
        <fullName evidence="3">Bifunctional 3-(3-hydroxy-phenyl)propionate/3-hydroxycinnamic acid hydroxylase</fullName>
    </submittedName>
</protein>
<dbReference type="Pfam" id="PF01494">
    <property type="entry name" value="FAD_binding_3"/>
    <property type="match status" value="1"/>
</dbReference>
<dbReference type="InterPro" id="IPR036188">
    <property type="entry name" value="FAD/NAD-bd_sf"/>
</dbReference>
<comment type="caution">
    <text evidence="3">The sequence shown here is derived from an EMBL/GenBank/DDBJ whole genome shotgun (WGS) entry which is preliminary data.</text>
</comment>